<organism evidence="3 4">
    <name type="scientific">Sphaerobolus stellatus (strain SS14)</name>
    <dbReference type="NCBI Taxonomy" id="990650"/>
    <lineage>
        <taxon>Eukaryota</taxon>
        <taxon>Fungi</taxon>
        <taxon>Dikarya</taxon>
        <taxon>Basidiomycota</taxon>
        <taxon>Agaricomycotina</taxon>
        <taxon>Agaricomycetes</taxon>
        <taxon>Phallomycetidae</taxon>
        <taxon>Geastrales</taxon>
        <taxon>Sphaerobolaceae</taxon>
        <taxon>Sphaerobolus</taxon>
    </lineage>
</organism>
<gene>
    <name evidence="3" type="ORF">M422DRAFT_34324</name>
</gene>
<dbReference type="InterPro" id="IPR037507">
    <property type="entry name" value="Ribosomal_mL59"/>
</dbReference>
<proteinExistence type="predicted"/>
<name>A0A0C9UNC9_SPHS4</name>
<protein>
    <recommendedName>
        <fullName evidence="2">Large ribosomal subunit protein mL59 domain-containing protein</fullName>
    </recommendedName>
</protein>
<dbReference type="PANTHER" id="PTHR28041:SF1">
    <property type="entry name" value="LARGE RIBOSOMAL SUBUNIT PROTEIN ML59"/>
    <property type="match status" value="1"/>
</dbReference>
<evidence type="ECO:0000256" key="1">
    <source>
        <dbReference type="SAM" id="MobiDB-lite"/>
    </source>
</evidence>
<dbReference type="InterPro" id="IPR040922">
    <property type="entry name" value="Ribosomal_mL59_dom"/>
</dbReference>
<dbReference type="Pfam" id="PF18126">
    <property type="entry name" value="Mitoc_mL59"/>
    <property type="match status" value="1"/>
</dbReference>
<keyword evidence="4" id="KW-1185">Reference proteome</keyword>
<dbReference type="Proteomes" id="UP000054279">
    <property type="component" value="Unassembled WGS sequence"/>
</dbReference>
<reference evidence="3 4" key="1">
    <citation type="submission" date="2014-06" db="EMBL/GenBank/DDBJ databases">
        <title>Evolutionary Origins and Diversification of the Mycorrhizal Mutualists.</title>
        <authorList>
            <consortium name="DOE Joint Genome Institute"/>
            <consortium name="Mycorrhizal Genomics Consortium"/>
            <person name="Kohler A."/>
            <person name="Kuo A."/>
            <person name="Nagy L.G."/>
            <person name="Floudas D."/>
            <person name="Copeland A."/>
            <person name="Barry K.W."/>
            <person name="Cichocki N."/>
            <person name="Veneault-Fourrey C."/>
            <person name="LaButti K."/>
            <person name="Lindquist E.A."/>
            <person name="Lipzen A."/>
            <person name="Lundell T."/>
            <person name="Morin E."/>
            <person name="Murat C."/>
            <person name="Riley R."/>
            <person name="Ohm R."/>
            <person name="Sun H."/>
            <person name="Tunlid A."/>
            <person name="Henrissat B."/>
            <person name="Grigoriev I.V."/>
            <person name="Hibbett D.S."/>
            <person name="Martin F."/>
        </authorList>
    </citation>
    <scope>NUCLEOTIDE SEQUENCE [LARGE SCALE GENOMIC DNA]</scope>
    <source>
        <strain evidence="3 4">SS14</strain>
    </source>
</reference>
<evidence type="ECO:0000313" key="4">
    <source>
        <dbReference type="Proteomes" id="UP000054279"/>
    </source>
</evidence>
<feature type="region of interest" description="Disordered" evidence="1">
    <location>
        <begin position="1"/>
        <end position="32"/>
    </location>
</feature>
<dbReference type="OrthoDB" id="18529at2759"/>
<evidence type="ECO:0000313" key="3">
    <source>
        <dbReference type="EMBL" id="KIJ36359.1"/>
    </source>
</evidence>
<dbReference type="AlphaFoldDB" id="A0A0C9UNC9"/>
<dbReference type="GO" id="GO:0005762">
    <property type="term" value="C:mitochondrial large ribosomal subunit"/>
    <property type="evidence" value="ECO:0007669"/>
    <property type="project" value="InterPro"/>
</dbReference>
<dbReference type="HOGENOM" id="CLU_058283_0_0_1"/>
<feature type="compositionally biased region" description="Polar residues" evidence="1">
    <location>
        <begin position="1"/>
        <end position="10"/>
    </location>
</feature>
<dbReference type="EMBL" id="KN837179">
    <property type="protein sequence ID" value="KIJ36359.1"/>
    <property type="molecule type" value="Genomic_DNA"/>
</dbReference>
<feature type="domain" description="Large ribosomal subunit protein mL59" evidence="2">
    <location>
        <begin position="12"/>
        <end position="154"/>
    </location>
</feature>
<accession>A0A0C9UNC9</accession>
<dbReference type="GO" id="GO:0003735">
    <property type="term" value="F:structural constituent of ribosome"/>
    <property type="evidence" value="ECO:0007669"/>
    <property type="project" value="InterPro"/>
</dbReference>
<sequence length="180" mass="20564">MPLELSTASRTPIELPNPFVPHKNPETGRWAPPQYSRRRQAELIKAAKKEGTLHLLPPGPKLNARDLPPPPASILKTSIHVQQLNIGAAALEVPVKWVGEVKIKEAAGANVGNKLYAGKSQMFKGHKWERVYRRKRKYQRMLMRDMAKRILKWRLTRVTKRPEPLSRIRGTVGKSRFLPF</sequence>
<dbReference type="PANTHER" id="PTHR28041">
    <property type="entry name" value="54S RIBOSOMAL PROTEIN L25, MITOCHONDRIAL"/>
    <property type="match status" value="1"/>
</dbReference>
<evidence type="ECO:0000259" key="2">
    <source>
        <dbReference type="Pfam" id="PF18126"/>
    </source>
</evidence>